<dbReference type="InterPro" id="IPR033116">
    <property type="entry name" value="TRYPSIN_SER"/>
</dbReference>
<comment type="caution">
    <text evidence="7">The sequence shown here is derived from an EMBL/GenBank/DDBJ whole genome shotgun (WGS) entry which is preliminary data.</text>
</comment>
<gene>
    <name evidence="7" type="ORF">O3P69_016225</name>
</gene>
<keyword evidence="4" id="KW-0378">Hydrolase</keyword>
<keyword evidence="5" id="KW-0720">Serine protease</keyword>
<evidence type="ECO:0000313" key="7">
    <source>
        <dbReference type="EMBL" id="KAK8371763.1"/>
    </source>
</evidence>
<dbReference type="Gene3D" id="2.40.10.10">
    <property type="entry name" value="Trypsin-like serine proteases"/>
    <property type="match status" value="1"/>
</dbReference>
<dbReference type="Pfam" id="PF00089">
    <property type="entry name" value="Trypsin"/>
    <property type="match status" value="1"/>
</dbReference>
<dbReference type="AlphaFoldDB" id="A0AAW0S9G5"/>
<evidence type="ECO:0000259" key="6">
    <source>
        <dbReference type="Pfam" id="PF00089"/>
    </source>
</evidence>
<keyword evidence="8" id="KW-1185">Reference proteome</keyword>
<evidence type="ECO:0000256" key="5">
    <source>
        <dbReference type="ARBA" id="ARBA00022825"/>
    </source>
</evidence>
<dbReference type="InterPro" id="IPR050127">
    <property type="entry name" value="Serine_Proteases_S1"/>
</dbReference>
<evidence type="ECO:0000256" key="1">
    <source>
        <dbReference type="ARBA" id="ARBA00004613"/>
    </source>
</evidence>
<name>A0AAW0S9G5_SCYPA</name>
<keyword evidence="2" id="KW-0964">Secreted</keyword>
<dbReference type="InterPro" id="IPR009003">
    <property type="entry name" value="Peptidase_S1_PA"/>
</dbReference>
<dbReference type="InterPro" id="IPR043504">
    <property type="entry name" value="Peptidase_S1_PA_chymotrypsin"/>
</dbReference>
<sequence length="185" mass="19510">MPGDEGHVNLWIVFMSVLGRPQWVSIEGGGSVQPLGTPAGGNCSDPRDHGAVEEWRRYEHFVGHCAGCHRQPPASRQPATAALSGPFRTPLQGGAVTLYPPGSCVSRSAYDSRELTSGMVCAGDLAGVADTCTGDSGGPLVCDSPGGQNSQRWRLSDRGERKLAFLFSRPQRQGGTMEGRGAEEG</sequence>
<dbReference type="Proteomes" id="UP001487740">
    <property type="component" value="Unassembled WGS sequence"/>
</dbReference>
<dbReference type="GO" id="GO:0004252">
    <property type="term" value="F:serine-type endopeptidase activity"/>
    <property type="evidence" value="ECO:0007669"/>
    <property type="project" value="InterPro"/>
</dbReference>
<dbReference type="InterPro" id="IPR001254">
    <property type="entry name" value="Trypsin_dom"/>
</dbReference>
<keyword evidence="3" id="KW-0645">Protease</keyword>
<dbReference type="PANTHER" id="PTHR24264">
    <property type="entry name" value="TRYPSIN-RELATED"/>
    <property type="match status" value="1"/>
</dbReference>
<feature type="domain" description="Peptidase S1" evidence="6">
    <location>
        <begin position="87"/>
        <end position="145"/>
    </location>
</feature>
<dbReference type="PROSITE" id="PS00135">
    <property type="entry name" value="TRYPSIN_SER"/>
    <property type="match status" value="1"/>
</dbReference>
<evidence type="ECO:0000313" key="8">
    <source>
        <dbReference type="Proteomes" id="UP001487740"/>
    </source>
</evidence>
<comment type="subcellular location">
    <subcellularLocation>
        <location evidence="1">Secreted</location>
    </subcellularLocation>
</comment>
<accession>A0AAW0S9G5</accession>
<dbReference type="EMBL" id="JARAKH010006408">
    <property type="protein sequence ID" value="KAK8371763.1"/>
    <property type="molecule type" value="Genomic_DNA"/>
</dbReference>
<reference evidence="7 8" key="1">
    <citation type="submission" date="2023-03" db="EMBL/GenBank/DDBJ databases">
        <title>High-quality genome of Scylla paramamosain provides insights in environmental adaptation.</title>
        <authorList>
            <person name="Zhang L."/>
        </authorList>
    </citation>
    <scope>NUCLEOTIDE SEQUENCE [LARGE SCALE GENOMIC DNA]</scope>
    <source>
        <strain evidence="7">LZ_2023a</strain>
        <tissue evidence="7">Muscle</tissue>
    </source>
</reference>
<evidence type="ECO:0000256" key="4">
    <source>
        <dbReference type="ARBA" id="ARBA00022801"/>
    </source>
</evidence>
<evidence type="ECO:0000256" key="2">
    <source>
        <dbReference type="ARBA" id="ARBA00022525"/>
    </source>
</evidence>
<organism evidence="7 8">
    <name type="scientific">Scylla paramamosain</name>
    <name type="common">Mud crab</name>
    <dbReference type="NCBI Taxonomy" id="85552"/>
    <lineage>
        <taxon>Eukaryota</taxon>
        <taxon>Metazoa</taxon>
        <taxon>Ecdysozoa</taxon>
        <taxon>Arthropoda</taxon>
        <taxon>Crustacea</taxon>
        <taxon>Multicrustacea</taxon>
        <taxon>Malacostraca</taxon>
        <taxon>Eumalacostraca</taxon>
        <taxon>Eucarida</taxon>
        <taxon>Decapoda</taxon>
        <taxon>Pleocyemata</taxon>
        <taxon>Brachyura</taxon>
        <taxon>Eubrachyura</taxon>
        <taxon>Portunoidea</taxon>
        <taxon>Portunidae</taxon>
        <taxon>Portuninae</taxon>
        <taxon>Scylla</taxon>
    </lineage>
</organism>
<dbReference type="GO" id="GO:0005615">
    <property type="term" value="C:extracellular space"/>
    <property type="evidence" value="ECO:0007669"/>
    <property type="project" value="TreeGrafter"/>
</dbReference>
<proteinExistence type="predicted"/>
<dbReference type="SUPFAM" id="SSF50494">
    <property type="entry name" value="Trypsin-like serine proteases"/>
    <property type="match status" value="1"/>
</dbReference>
<evidence type="ECO:0000256" key="3">
    <source>
        <dbReference type="ARBA" id="ARBA00022670"/>
    </source>
</evidence>
<dbReference type="GO" id="GO:0006508">
    <property type="term" value="P:proteolysis"/>
    <property type="evidence" value="ECO:0007669"/>
    <property type="project" value="UniProtKB-KW"/>
</dbReference>
<protein>
    <recommendedName>
        <fullName evidence="6">Peptidase S1 domain-containing protein</fullName>
    </recommendedName>
</protein>
<dbReference type="PANTHER" id="PTHR24264:SF65">
    <property type="entry name" value="SRCR DOMAIN-CONTAINING PROTEIN"/>
    <property type="match status" value="1"/>
</dbReference>